<name>A0A6C0F085_9ZZZZ</name>
<evidence type="ECO:0000313" key="1">
    <source>
        <dbReference type="EMBL" id="QHT34834.1"/>
    </source>
</evidence>
<sequence>MEVCMFRGRTYGKACGQLYVFEETWDTFRPIKRVYWNDKKFVTDDSVYKTNLFDPVYGFGTQEMKSHCKFLTGTTELGGKELNPTDFWNWCGTPTEWFHDRPCVLSKCASKDWKNYILRSGSKPRTLRRAPGVRVTRRLVGKGVKL</sequence>
<accession>A0A6C0F085</accession>
<dbReference type="AlphaFoldDB" id="A0A6C0F085"/>
<dbReference type="EMBL" id="MN739010">
    <property type="protein sequence ID" value="QHT34834.1"/>
    <property type="molecule type" value="Genomic_DNA"/>
</dbReference>
<reference evidence="1" key="1">
    <citation type="journal article" date="2020" name="Nature">
        <title>Giant virus diversity and host interactions through global metagenomics.</title>
        <authorList>
            <person name="Schulz F."/>
            <person name="Roux S."/>
            <person name="Paez-Espino D."/>
            <person name="Jungbluth S."/>
            <person name="Walsh D.A."/>
            <person name="Denef V.J."/>
            <person name="McMahon K.D."/>
            <person name="Konstantinidis K.T."/>
            <person name="Eloe-Fadrosh E.A."/>
            <person name="Kyrpides N.C."/>
            <person name="Woyke T."/>
        </authorList>
    </citation>
    <scope>NUCLEOTIDE SEQUENCE</scope>
    <source>
        <strain evidence="1">GVMAG-M-3300009164-40</strain>
    </source>
</reference>
<proteinExistence type="predicted"/>
<organism evidence="1">
    <name type="scientific">viral metagenome</name>
    <dbReference type="NCBI Taxonomy" id="1070528"/>
    <lineage>
        <taxon>unclassified sequences</taxon>
        <taxon>metagenomes</taxon>
        <taxon>organismal metagenomes</taxon>
    </lineage>
</organism>
<protein>
    <submittedName>
        <fullName evidence="1">Uncharacterized protein</fullName>
    </submittedName>
</protein>